<protein>
    <recommendedName>
        <fullName evidence="4">DUF4760 domain-containing protein</fullName>
    </recommendedName>
</protein>
<reference evidence="2" key="1">
    <citation type="journal article" date="2021" name="PeerJ">
        <title>Extensive microbial diversity within the chicken gut microbiome revealed by metagenomics and culture.</title>
        <authorList>
            <person name="Gilroy R."/>
            <person name="Ravi A."/>
            <person name="Getino M."/>
            <person name="Pursley I."/>
            <person name="Horton D.L."/>
            <person name="Alikhan N.F."/>
            <person name="Baker D."/>
            <person name="Gharbi K."/>
            <person name="Hall N."/>
            <person name="Watson M."/>
            <person name="Adriaenssens E.M."/>
            <person name="Foster-Nyarko E."/>
            <person name="Jarju S."/>
            <person name="Secka A."/>
            <person name="Antonio M."/>
            <person name="Oren A."/>
            <person name="Chaudhuri R.R."/>
            <person name="La Ragione R."/>
            <person name="Hildebrand F."/>
            <person name="Pallen M.J."/>
        </authorList>
    </citation>
    <scope>NUCLEOTIDE SEQUENCE</scope>
    <source>
        <strain evidence="2">421</strain>
    </source>
</reference>
<feature type="transmembrane region" description="Helical" evidence="1">
    <location>
        <begin position="56"/>
        <end position="73"/>
    </location>
</feature>
<dbReference type="AlphaFoldDB" id="A0A9D1UF56"/>
<organism evidence="2 3">
    <name type="scientific">Candidatus Eubacterium faecipullorum</name>
    <dbReference type="NCBI Taxonomy" id="2838571"/>
    <lineage>
        <taxon>Bacteria</taxon>
        <taxon>Bacillati</taxon>
        <taxon>Bacillota</taxon>
        <taxon>Clostridia</taxon>
        <taxon>Eubacteriales</taxon>
        <taxon>Eubacteriaceae</taxon>
        <taxon>Eubacterium</taxon>
    </lineage>
</organism>
<evidence type="ECO:0008006" key="4">
    <source>
        <dbReference type="Google" id="ProtNLM"/>
    </source>
</evidence>
<comment type="caution">
    <text evidence="2">The sequence shown here is derived from an EMBL/GenBank/DDBJ whole genome shotgun (WGS) entry which is preliminary data.</text>
</comment>
<evidence type="ECO:0000313" key="3">
    <source>
        <dbReference type="Proteomes" id="UP000824205"/>
    </source>
</evidence>
<reference evidence="2" key="2">
    <citation type="submission" date="2021-04" db="EMBL/GenBank/DDBJ databases">
        <authorList>
            <person name="Gilroy R."/>
        </authorList>
    </citation>
    <scope>NUCLEOTIDE SEQUENCE</scope>
    <source>
        <strain evidence="2">421</strain>
    </source>
</reference>
<dbReference type="EMBL" id="DXGE01000015">
    <property type="protein sequence ID" value="HIW85544.1"/>
    <property type="molecule type" value="Genomic_DNA"/>
</dbReference>
<evidence type="ECO:0000256" key="1">
    <source>
        <dbReference type="SAM" id="Phobius"/>
    </source>
</evidence>
<gene>
    <name evidence="2" type="ORF">IAA48_03525</name>
</gene>
<keyword evidence="1" id="KW-1133">Transmembrane helix</keyword>
<evidence type="ECO:0000313" key="2">
    <source>
        <dbReference type="EMBL" id="HIW85544.1"/>
    </source>
</evidence>
<proteinExistence type="predicted"/>
<keyword evidence="1" id="KW-0472">Membrane</keyword>
<accession>A0A9D1UF56</accession>
<dbReference type="Proteomes" id="UP000824205">
    <property type="component" value="Unassembled WGS sequence"/>
</dbReference>
<keyword evidence="1" id="KW-0812">Transmembrane</keyword>
<feature type="transmembrane region" description="Helical" evidence="1">
    <location>
        <begin position="18"/>
        <end position="36"/>
    </location>
</feature>
<sequence>MEELKLHKSPERLKLNKWAIGTLSILVISIIGYVFLYFNYAKKIDIAEFFSVSADYVAIASCILVLVQVVAFVKDARLKEARAKKEYALNLAKEYASEILCNMSFIKNVLIDYYKTIDDKTVLDDLVKSIKLERFTNDELKKHKSLIEYSKIFDAKDYSLLSVKLVSEKAIAFQNIKLFEPKETLENIPESDLKKIANIRFKVVLCNTMNILEYFAMSVNQNVAESEMIFVSLHQTFLSFVHYVYPYICVTNETEESYYTNIIELYKNWNAQKEAIDDYKRKMEQEKDKGRKKIVKGGEPL</sequence>
<name>A0A9D1UF56_9FIRM</name>